<feature type="transmembrane region" description="Helical" evidence="2">
    <location>
        <begin position="29"/>
        <end position="48"/>
    </location>
</feature>
<evidence type="ECO:0000256" key="1">
    <source>
        <dbReference type="SAM" id="MobiDB-lite"/>
    </source>
</evidence>
<evidence type="ECO:0000256" key="2">
    <source>
        <dbReference type="SAM" id="Phobius"/>
    </source>
</evidence>
<evidence type="ECO:0000313" key="3">
    <source>
        <dbReference type="EMBL" id="JAH42019.1"/>
    </source>
</evidence>
<feature type="region of interest" description="Disordered" evidence="1">
    <location>
        <begin position="1"/>
        <end position="24"/>
    </location>
</feature>
<dbReference type="AlphaFoldDB" id="A0A0E9SKV4"/>
<proteinExistence type="predicted"/>
<keyword evidence="2" id="KW-1133">Transmembrane helix</keyword>
<reference evidence="3" key="1">
    <citation type="submission" date="2014-11" db="EMBL/GenBank/DDBJ databases">
        <authorList>
            <person name="Amaro Gonzalez C."/>
        </authorList>
    </citation>
    <scope>NUCLEOTIDE SEQUENCE</scope>
</reference>
<name>A0A0E9SKV4_ANGAN</name>
<accession>A0A0E9SKV4</accession>
<protein>
    <submittedName>
        <fullName evidence="3">Uncharacterized protein</fullName>
    </submittedName>
</protein>
<sequence>MGDKPVLLQKRKRKKTASQHKMSSRREKYCTVLKLTFLAMAAWPWTVLTYGV</sequence>
<organism evidence="3">
    <name type="scientific">Anguilla anguilla</name>
    <name type="common">European freshwater eel</name>
    <name type="synonym">Muraena anguilla</name>
    <dbReference type="NCBI Taxonomy" id="7936"/>
    <lineage>
        <taxon>Eukaryota</taxon>
        <taxon>Metazoa</taxon>
        <taxon>Chordata</taxon>
        <taxon>Craniata</taxon>
        <taxon>Vertebrata</taxon>
        <taxon>Euteleostomi</taxon>
        <taxon>Actinopterygii</taxon>
        <taxon>Neopterygii</taxon>
        <taxon>Teleostei</taxon>
        <taxon>Anguilliformes</taxon>
        <taxon>Anguillidae</taxon>
        <taxon>Anguilla</taxon>
    </lineage>
</organism>
<feature type="compositionally biased region" description="Basic residues" evidence="1">
    <location>
        <begin position="9"/>
        <end position="18"/>
    </location>
</feature>
<keyword evidence="2" id="KW-0472">Membrane</keyword>
<dbReference type="EMBL" id="GBXM01066558">
    <property type="protein sequence ID" value="JAH42019.1"/>
    <property type="molecule type" value="Transcribed_RNA"/>
</dbReference>
<reference evidence="3" key="2">
    <citation type="journal article" date="2015" name="Fish Shellfish Immunol.">
        <title>Early steps in the European eel (Anguilla anguilla)-Vibrio vulnificus interaction in the gills: Role of the RtxA13 toxin.</title>
        <authorList>
            <person name="Callol A."/>
            <person name="Pajuelo D."/>
            <person name="Ebbesson L."/>
            <person name="Teles M."/>
            <person name="MacKenzie S."/>
            <person name="Amaro C."/>
        </authorList>
    </citation>
    <scope>NUCLEOTIDE SEQUENCE</scope>
</reference>
<keyword evidence="2" id="KW-0812">Transmembrane</keyword>